<accession>A0A8C9PME3</accession>
<keyword evidence="3" id="KW-0687">Ribonucleoprotein</keyword>
<dbReference type="GO" id="GO:0003735">
    <property type="term" value="F:structural constituent of ribosome"/>
    <property type="evidence" value="ECO:0007669"/>
    <property type="project" value="InterPro"/>
</dbReference>
<keyword evidence="2" id="KW-0689">Ribosomal protein</keyword>
<dbReference type="AlphaFoldDB" id="A0A8C9PME3"/>
<evidence type="ECO:0000313" key="5">
    <source>
        <dbReference type="Ensembl" id="ENSSDAP00000012916.1"/>
    </source>
</evidence>
<name>A0A8C9PME3_SPEDA</name>
<protein>
    <recommendedName>
        <fullName evidence="4">60S ribosomal protein L32</fullName>
    </recommendedName>
</protein>
<dbReference type="CDD" id="cd00513">
    <property type="entry name" value="Ribosomal_L32_L32e"/>
    <property type="match status" value="1"/>
</dbReference>
<dbReference type="Pfam" id="PF01655">
    <property type="entry name" value="Ribosomal_L32e"/>
    <property type="match status" value="1"/>
</dbReference>
<evidence type="ECO:0000256" key="2">
    <source>
        <dbReference type="ARBA" id="ARBA00022980"/>
    </source>
</evidence>
<evidence type="ECO:0000313" key="6">
    <source>
        <dbReference type="Proteomes" id="UP000694422"/>
    </source>
</evidence>
<evidence type="ECO:0000256" key="4">
    <source>
        <dbReference type="ARBA" id="ARBA00035335"/>
    </source>
</evidence>
<dbReference type="Proteomes" id="UP000694422">
    <property type="component" value="Unplaced"/>
</dbReference>
<dbReference type="GO" id="GO:0022625">
    <property type="term" value="C:cytosolic large ribosomal subunit"/>
    <property type="evidence" value="ECO:0007669"/>
    <property type="project" value="TreeGrafter"/>
</dbReference>
<dbReference type="SMART" id="SM01393">
    <property type="entry name" value="Ribosomal_L32e"/>
    <property type="match status" value="1"/>
</dbReference>
<dbReference type="InterPro" id="IPR036351">
    <property type="entry name" value="Ribosomal_eL32_sf"/>
</dbReference>
<reference evidence="5" key="2">
    <citation type="submission" date="2025-09" db="UniProtKB">
        <authorList>
            <consortium name="Ensembl"/>
        </authorList>
    </citation>
    <scope>IDENTIFICATION</scope>
</reference>
<dbReference type="PANTHER" id="PTHR23413:SF1">
    <property type="entry name" value="RIBOSOMAL PROTEIN L32"/>
    <property type="match status" value="1"/>
</dbReference>
<comment type="similarity">
    <text evidence="1">Belongs to the eukaryotic ribosomal protein eL32 family.</text>
</comment>
<proteinExistence type="inferred from homology"/>
<organism evidence="5 6">
    <name type="scientific">Spermophilus dauricus</name>
    <name type="common">Daurian ground squirrel</name>
    <dbReference type="NCBI Taxonomy" id="99837"/>
    <lineage>
        <taxon>Eukaryota</taxon>
        <taxon>Metazoa</taxon>
        <taxon>Chordata</taxon>
        <taxon>Craniata</taxon>
        <taxon>Vertebrata</taxon>
        <taxon>Euteleostomi</taxon>
        <taxon>Mammalia</taxon>
        <taxon>Eutheria</taxon>
        <taxon>Euarchontoglires</taxon>
        <taxon>Glires</taxon>
        <taxon>Rodentia</taxon>
        <taxon>Sciuromorpha</taxon>
        <taxon>Sciuridae</taxon>
        <taxon>Xerinae</taxon>
        <taxon>Marmotini</taxon>
        <taxon>Spermophilus</taxon>
    </lineage>
</organism>
<dbReference type="GO" id="GO:0006412">
    <property type="term" value="P:translation"/>
    <property type="evidence" value="ECO:0007669"/>
    <property type="project" value="InterPro"/>
</dbReference>
<keyword evidence="6" id="KW-1185">Reference proteome</keyword>
<dbReference type="PANTHER" id="PTHR23413">
    <property type="entry name" value="60S RIBOSOMAL PROTEIN L32 AND DNA-DIRECTED RNA POLYMERASE II, SUBUNIT N"/>
    <property type="match status" value="1"/>
</dbReference>
<sequence>MAALRPHMKPKIIKKSTKKFIGHQSDQYVKIKLNWWKPRGINNRVQRIFKGQILMPKFGYENNKKTKHMLPRGFWNFLVHNIKELEVLLMCNKSYYAEITYNVSSNNCKAIVERAAKLAIRVTSPNARLSSEENEWTVHTHIFFVCLNKSTKTAKQKMMYQAWGCTPIIPAPLEAKAK</sequence>
<reference evidence="5" key="1">
    <citation type="submission" date="2025-08" db="UniProtKB">
        <authorList>
            <consortium name="Ensembl"/>
        </authorList>
    </citation>
    <scope>IDENTIFICATION</scope>
</reference>
<dbReference type="InterPro" id="IPR001515">
    <property type="entry name" value="Ribosomal_eL32"/>
</dbReference>
<dbReference type="SUPFAM" id="SSF52042">
    <property type="entry name" value="Ribosomal protein L32e"/>
    <property type="match status" value="1"/>
</dbReference>
<dbReference type="Ensembl" id="ENSSDAT00000014615.1">
    <property type="protein sequence ID" value="ENSSDAP00000012916.1"/>
    <property type="gene ID" value="ENSSDAG00000011636.1"/>
</dbReference>
<evidence type="ECO:0000256" key="1">
    <source>
        <dbReference type="ARBA" id="ARBA00008431"/>
    </source>
</evidence>
<evidence type="ECO:0000256" key="3">
    <source>
        <dbReference type="ARBA" id="ARBA00023274"/>
    </source>
</evidence>